<accession>A0A9P8HYR1</accession>
<dbReference type="GO" id="GO:0042144">
    <property type="term" value="P:vacuole fusion, non-autophagic"/>
    <property type="evidence" value="ECO:0007669"/>
    <property type="project" value="InterPro"/>
</dbReference>
<feature type="compositionally biased region" description="Basic and acidic residues" evidence="1">
    <location>
        <begin position="385"/>
        <end position="396"/>
    </location>
</feature>
<dbReference type="PANTHER" id="PTHR38407:SF1">
    <property type="entry name" value="PROTEIN IVY1"/>
    <property type="match status" value="1"/>
</dbReference>
<dbReference type="GO" id="GO:0000329">
    <property type="term" value="C:fungal-type vacuole membrane"/>
    <property type="evidence" value="ECO:0007669"/>
    <property type="project" value="InterPro"/>
</dbReference>
<dbReference type="GO" id="GO:0005543">
    <property type="term" value="F:phospholipid binding"/>
    <property type="evidence" value="ECO:0007669"/>
    <property type="project" value="InterPro"/>
</dbReference>
<reference evidence="2" key="1">
    <citation type="submission" date="2021-03" db="EMBL/GenBank/DDBJ databases">
        <title>Comparative genomics and phylogenomic investigation of the class Geoglossomycetes provide insights into ecological specialization and systematics.</title>
        <authorList>
            <person name="Melie T."/>
            <person name="Pirro S."/>
            <person name="Miller A.N."/>
            <person name="Quandt A."/>
        </authorList>
    </citation>
    <scope>NUCLEOTIDE SEQUENCE</scope>
    <source>
        <strain evidence="2">GBOQ0MN5Z8</strain>
    </source>
</reference>
<dbReference type="Gene3D" id="1.20.1270.60">
    <property type="entry name" value="Arfaptin homology (AH) domain/BAR domain"/>
    <property type="match status" value="1"/>
</dbReference>
<feature type="region of interest" description="Disordered" evidence="1">
    <location>
        <begin position="1"/>
        <end position="35"/>
    </location>
</feature>
<comment type="caution">
    <text evidence="2">The sequence shown here is derived from an EMBL/GenBank/DDBJ whole genome shotgun (WGS) entry which is preliminary data.</text>
</comment>
<evidence type="ECO:0000313" key="3">
    <source>
        <dbReference type="Proteomes" id="UP000698800"/>
    </source>
</evidence>
<dbReference type="EMBL" id="JAGHQL010000118">
    <property type="protein sequence ID" value="KAH0538221.1"/>
    <property type="molecule type" value="Genomic_DNA"/>
</dbReference>
<feature type="compositionally biased region" description="Polar residues" evidence="1">
    <location>
        <begin position="26"/>
        <end position="35"/>
    </location>
</feature>
<dbReference type="AlphaFoldDB" id="A0A9P8HYR1"/>
<dbReference type="InterPro" id="IPR037470">
    <property type="entry name" value="IVY1"/>
</dbReference>
<feature type="region of interest" description="Disordered" evidence="1">
    <location>
        <begin position="349"/>
        <end position="462"/>
    </location>
</feature>
<feature type="compositionally biased region" description="Polar residues" evidence="1">
    <location>
        <begin position="1"/>
        <end position="13"/>
    </location>
</feature>
<proteinExistence type="predicted"/>
<evidence type="ECO:0000313" key="2">
    <source>
        <dbReference type="EMBL" id="KAH0538221.1"/>
    </source>
</evidence>
<dbReference type="SUPFAM" id="SSF103657">
    <property type="entry name" value="BAR/IMD domain-like"/>
    <property type="match status" value="1"/>
</dbReference>
<dbReference type="InterPro" id="IPR027267">
    <property type="entry name" value="AH/BAR_dom_sf"/>
</dbReference>
<keyword evidence="3" id="KW-1185">Reference proteome</keyword>
<protein>
    <recommendedName>
        <fullName evidence="4">Protein IVY1</fullName>
    </recommendedName>
</protein>
<gene>
    <name evidence="2" type="ORF">FGG08_005190</name>
</gene>
<evidence type="ECO:0008006" key="4">
    <source>
        <dbReference type="Google" id="ProtNLM"/>
    </source>
</evidence>
<dbReference type="PANTHER" id="PTHR38407">
    <property type="entry name" value="PROTEIN IVY1"/>
    <property type="match status" value="1"/>
</dbReference>
<dbReference type="OrthoDB" id="5594612at2759"/>
<name>A0A9P8HYR1_9PEZI</name>
<feature type="compositionally biased region" description="Acidic residues" evidence="1">
    <location>
        <begin position="410"/>
        <end position="421"/>
    </location>
</feature>
<evidence type="ECO:0000256" key="1">
    <source>
        <dbReference type="SAM" id="MobiDB-lite"/>
    </source>
</evidence>
<sequence length="462" mass="49889">MASSSANPETTSLLAGELPPVPPSPTHSCASTANPISTLNLPLPPPPPSQTFAVLTKADLQKSQEAYTDLLSTAKAYRLALSALSNAASAFGTALESCARLKEARSPPLFNPSSISNSYTTSGPCTADSLMTSGGVHHLVANHQLILSETVYRSFEVPLLHELDGWKRKIEEEDVGYQKEVKTRTREIRRMEKEGAKLQKERKRDIGRFRGHLVQLTLMLDGLTALHSTHSRNLLFAGQETSNKILDSSSMLVRAEVEIYENLARKGWSGGGLDELLERSGDPFSSEAEINGAGEVNGSRKFFSILPTKSILPVSPVDQTAATGHSRYGSAGAFTSGDRYQSLTGALSDYEGEDDERSIFSGRGIDDAINSSRGLRPFSPSPSNRRREGETEEARGGDNAGVGEARSPWEEQDSGEEEDREEMPQEGGRSERGRSGTDPPQGGVEGERVWGATDGLTDHVTE</sequence>
<organism evidence="2 3">
    <name type="scientific">Glutinoglossum americanum</name>
    <dbReference type="NCBI Taxonomy" id="1670608"/>
    <lineage>
        <taxon>Eukaryota</taxon>
        <taxon>Fungi</taxon>
        <taxon>Dikarya</taxon>
        <taxon>Ascomycota</taxon>
        <taxon>Pezizomycotina</taxon>
        <taxon>Geoglossomycetes</taxon>
        <taxon>Geoglossales</taxon>
        <taxon>Geoglossaceae</taxon>
        <taxon>Glutinoglossum</taxon>
    </lineage>
</organism>
<dbReference type="Proteomes" id="UP000698800">
    <property type="component" value="Unassembled WGS sequence"/>
</dbReference>